<protein>
    <submittedName>
        <fullName evidence="3">DUF2264 domain-containing protein</fullName>
    </submittedName>
</protein>
<evidence type="ECO:0000313" key="3">
    <source>
        <dbReference type="EMBL" id="QEU82344.1"/>
    </source>
</evidence>
<reference evidence="3 4" key="1">
    <citation type="submission" date="2017-09" db="EMBL/GenBank/DDBJ databases">
        <authorList>
            <person name="Lee N."/>
            <person name="Cho B.-K."/>
        </authorList>
    </citation>
    <scope>NUCLEOTIDE SEQUENCE [LARGE SCALE GENOMIC DNA]</scope>
    <source>
        <strain evidence="3 4">ATCC 27467</strain>
    </source>
</reference>
<dbReference type="InterPro" id="IPR049349">
    <property type="entry name" value="DUF2264_N"/>
</dbReference>
<dbReference type="PANTHER" id="PTHR35339">
    <property type="entry name" value="LINALOOL DEHYDRATASE_ISOMERASE DOMAIN-CONTAINING PROTEIN"/>
    <property type="match status" value="1"/>
</dbReference>
<gene>
    <name evidence="3" type="ORF">CP968_32400</name>
</gene>
<keyword evidence="4" id="KW-1185">Reference proteome</keyword>
<proteinExistence type="predicted"/>
<feature type="region of interest" description="Disordered" evidence="1">
    <location>
        <begin position="471"/>
        <end position="529"/>
    </location>
</feature>
<dbReference type="Proteomes" id="UP000326831">
    <property type="component" value="Chromosome"/>
</dbReference>
<accession>A0A5P2UXY1</accession>
<name>A0A5P2UXY1_9ACTN</name>
<evidence type="ECO:0000313" key="4">
    <source>
        <dbReference type="Proteomes" id="UP000326831"/>
    </source>
</evidence>
<dbReference type="Pfam" id="PF10022">
    <property type="entry name" value="DUF2264"/>
    <property type="match status" value="1"/>
</dbReference>
<organism evidence="3 4">
    <name type="scientific">Streptomyces subrutilus</name>
    <dbReference type="NCBI Taxonomy" id="36818"/>
    <lineage>
        <taxon>Bacteria</taxon>
        <taxon>Bacillati</taxon>
        <taxon>Actinomycetota</taxon>
        <taxon>Actinomycetes</taxon>
        <taxon>Kitasatosporales</taxon>
        <taxon>Streptomycetaceae</taxon>
        <taxon>Streptomyces</taxon>
    </lineage>
</organism>
<evidence type="ECO:0000256" key="1">
    <source>
        <dbReference type="SAM" id="MobiDB-lite"/>
    </source>
</evidence>
<evidence type="ECO:0000259" key="2">
    <source>
        <dbReference type="Pfam" id="PF10022"/>
    </source>
</evidence>
<dbReference type="KEGG" id="ssub:CP968_32400"/>
<dbReference type="InterPro" id="IPR016624">
    <property type="entry name" value="UCP014753"/>
</dbReference>
<sequence>MDALVGGAGAGGRLRFVRAAAERQLSVRHAVAPRVWPINDEDPIRRRATAFTRALRDGVRGGRRPDALCRRARADQRERGKRFLSAWCAAGPRSGGGSVIEVSGAEAHHASRGPGGRLLFGGARPRTRREFQEALLDLCRPFTAAAALEGRLEAVGHPGTVYPRRTARLELLARLLWGLASLAAGGPGFAGWAGVREQIAAGTDPGSAAHWGLPGPHDQRLVEAAALGFALALAPHEAWQPLAPAERRRPADWLGQAAAAAPVDNNWHLVPTLVRLGLAAVGESAAKPRRPGTARGEAATEAAFRRIDDFHLGDGWYADGPDGSPPDHYGPWAIHYYGLLHAGLGAIDGARAATVRARAAAFAPEHVHWFADDGAALAIGRSLTYRFAQGAFLGALAFAGTPAMPWGVLRGLWARHLRWWGGQPVRDGDGTLSVGHAYPNLLMSESYNGPGSPYGAFKAFLPLALPETHPFWSHPEEPPPAPASGECGRRTSAGRWRGRPSPPPGARTRTYASTPGWCRRGSGTYGSTG</sequence>
<dbReference type="AlphaFoldDB" id="A0A5P2UXY1"/>
<feature type="domain" description="DUF2264" evidence="2">
    <location>
        <begin position="127"/>
        <end position="478"/>
    </location>
</feature>
<dbReference type="PANTHER" id="PTHR35339:SF4">
    <property type="entry name" value="LINALOOL DEHYDRATASE_ISOMERASE DOMAIN-CONTAINING PROTEIN"/>
    <property type="match status" value="1"/>
</dbReference>
<dbReference type="EMBL" id="CP023701">
    <property type="protein sequence ID" value="QEU82344.1"/>
    <property type="molecule type" value="Genomic_DNA"/>
</dbReference>
<dbReference type="OrthoDB" id="9813465at2"/>